<name>A0ABQ9E2N1_TEGGR</name>
<feature type="active site" evidence="1">
    <location>
        <position position="27"/>
    </location>
</feature>
<protein>
    <recommendedName>
        <fullName evidence="2">Peptidase M12B domain-containing protein</fullName>
    </recommendedName>
</protein>
<proteinExistence type="predicted"/>
<dbReference type="PANTHER" id="PTHR11905:SF159">
    <property type="entry name" value="ADAM METALLOPROTEASE"/>
    <property type="match status" value="1"/>
</dbReference>
<dbReference type="InterPro" id="IPR024079">
    <property type="entry name" value="MetalloPept_cat_dom_sf"/>
</dbReference>
<comment type="caution">
    <text evidence="3">The sequence shown here is derived from an EMBL/GenBank/DDBJ whole genome shotgun (WGS) entry which is preliminary data.</text>
</comment>
<dbReference type="SUPFAM" id="SSF55486">
    <property type="entry name" value="Metalloproteases ('zincins'), catalytic domain"/>
    <property type="match status" value="1"/>
</dbReference>
<keyword evidence="4" id="KW-1185">Reference proteome</keyword>
<feature type="binding site" evidence="1">
    <location>
        <position position="26"/>
    </location>
    <ligand>
        <name>Zn(2+)</name>
        <dbReference type="ChEBI" id="CHEBI:29105"/>
        <note>catalytic</note>
    </ligand>
</feature>
<evidence type="ECO:0000313" key="4">
    <source>
        <dbReference type="Proteomes" id="UP001217089"/>
    </source>
</evidence>
<accession>A0ABQ9E2N1</accession>
<dbReference type="PROSITE" id="PS50215">
    <property type="entry name" value="ADAM_MEPRO"/>
    <property type="match status" value="1"/>
</dbReference>
<feature type="binding site" evidence="1">
    <location>
        <position position="30"/>
    </location>
    <ligand>
        <name>Zn(2+)</name>
        <dbReference type="ChEBI" id="CHEBI:29105"/>
        <note>catalytic</note>
    </ligand>
</feature>
<sequence>MCRTNGDSVSIVEDHGGFQNVATAAHELGHSLGALHDGEKNECNSNNRYIMAASGYGPVPLDMRHNQWHFSNCSLRYFKNFTSNLARNGYTCLTETYSNAKTLFLKYPYFKRSNEVTKLIYGVEFGNERSICTAMYCRDPNTASDCLYFKALLFSPMMIVQWCVDGECIFSMRAPEKHENCVLGDQPGIAFSGQTCAELIEVTPAYCYQEKVKARCCDSCRKKYTWRKGCEYGDQILGCQPWHCNDILPERNKCCGTCMLGKPIFTSPKQIPTDTPVTMTPHLTPPSTCIDKAFVNGQKCEDFVAINGHHLCYEERIQSFCCETCNAFRRISYPECPYGDKSPTICRIFSNSTTALCKQNTDNCCETCYNGNSNSATTNLRGTISIIVGLCLLSLVKIQLVWFKPSNWFYSSEM</sequence>
<dbReference type="Pfam" id="PF01421">
    <property type="entry name" value="Reprolysin"/>
    <property type="match status" value="1"/>
</dbReference>
<organism evidence="3 4">
    <name type="scientific">Tegillarca granosa</name>
    <name type="common">Malaysian cockle</name>
    <name type="synonym">Anadara granosa</name>
    <dbReference type="NCBI Taxonomy" id="220873"/>
    <lineage>
        <taxon>Eukaryota</taxon>
        <taxon>Metazoa</taxon>
        <taxon>Spiralia</taxon>
        <taxon>Lophotrochozoa</taxon>
        <taxon>Mollusca</taxon>
        <taxon>Bivalvia</taxon>
        <taxon>Autobranchia</taxon>
        <taxon>Pteriomorphia</taxon>
        <taxon>Arcoida</taxon>
        <taxon>Arcoidea</taxon>
        <taxon>Arcidae</taxon>
        <taxon>Tegillarca</taxon>
    </lineage>
</organism>
<feature type="domain" description="Peptidase M12B" evidence="2">
    <location>
        <begin position="1"/>
        <end position="84"/>
    </location>
</feature>
<keyword evidence="1" id="KW-0862">Zinc</keyword>
<evidence type="ECO:0000313" key="3">
    <source>
        <dbReference type="EMBL" id="KAJ8299708.1"/>
    </source>
</evidence>
<dbReference type="InterPro" id="IPR001590">
    <property type="entry name" value="Peptidase_M12B"/>
</dbReference>
<feature type="binding site" evidence="1">
    <location>
        <position position="36"/>
    </location>
    <ligand>
        <name>Zn(2+)</name>
        <dbReference type="ChEBI" id="CHEBI:29105"/>
        <note>catalytic</note>
    </ligand>
</feature>
<comment type="caution">
    <text evidence="1">Lacks conserved residue(s) required for the propagation of feature annotation.</text>
</comment>
<reference evidence="3 4" key="1">
    <citation type="submission" date="2022-12" db="EMBL/GenBank/DDBJ databases">
        <title>Chromosome-level genome of Tegillarca granosa.</title>
        <authorList>
            <person name="Kim J."/>
        </authorList>
    </citation>
    <scope>NUCLEOTIDE SEQUENCE [LARGE SCALE GENOMIC DNA]</scope>
    <source>
        <strain evidence="3">Teg-2019</strain>
        <tissue evidence="3">Adductor muscle</tissue>
    </source>
</reference>
<dbReference type="EMBL" id="JARBDR010000921">
    <property type="protein sequence ID" value="KAJ8299708.1"/>
    <property type="molecule type" value="Genomic_DNA"/>
</dbReference>
<dbReference type="Gene3D" id="3.40.390.10">
    <property type="entry name" value="Collagenase (Catalytic Domain)"/>
    <property type="match status" value="1"/>
</dbReference>
<gene>
    <name evidence="3" type="ORF">KUTeg_023768</name>
</gene>
<evidence type="ECO:0000256" key="1">
    <source>
        <dbReference type="PROSITE-ProRule" id="PRU00276"/>
    </source>
</evidence>
<dbReference type="Proteomes" id="UP001217089">
    <property type="component" value="Unassembled WGS sequence"/>
</dbReference>
<keyword evidence="1" id="KW-0479">Metal-binding</keyword>
<evidence type="ECO:0000259" key="2">
    <source>
        <dbReference type="PROSITE" id="PS50215"/>
    </source>
</evidence>
<dbReference type="PANTHER" id="PTHR11905">
    <property type="entry name" value="ADAM A DISINTEGRIN AND METALLOPROTEASE DOMAIN"/>
    <property type="match status" value="1"/>
</dbReference>